<evidence type="ECO:0000256" key="4">
    <source>
        <dbReference type="ARBA" id="ARBA00005163"/>
    </source>
</evidence>
<evidence type="ECO:0000256" key="7">
    <source>
        <dbReference type="ARBA" id="ARBA00022448"/>
    </source>
</evidence>
<dbReference type="Proteomes" id="UP000535501">
    <property type="component" value="Unassembled WGS sequence"/>
</dbReference>
<evidence type="ECO:0000256" key="2">
    <source>
        <dbReference type="ARBA" id="ARBA00004050"/>
    </source>
</evidence>
<feature type="transmembrane region" description="Helical" evidence="16">
    <location>
        <begin position="55"/>
        <end position="77"/>
    </location>
</feature>
<dbReference type="GO" id="GO:0006099">
    <property type="term" value="P:tricarboxylic acid cycle"/>
    <property type="evidence" value="ECO:0007669"/>
    <property type="project" value="UniProtKB-UniPathway"/>
</dbReference>
<keyword evidence="14" id="KW-0408">Iron</keyword>
<dbReference type="GO" id="GO:0016020">
    <property type="term" value="C:membrane"/>
    <property type="evidence" value="ECO:0007669"/>
    <property type="project" value="UniProtKB-SubCell"/>
</dbReference>
<comment type="cofactor">
    <cofactor evidence="1">
        <name>heme</name>
        <dbReference type="ChEBI" id="CHEBI:30413"/>
    </cofactor>
</comment>
<comment type="caution">
    <text evidence="17">The sequence shown here is derived from an EMBL/GenBank/DDBJ whole genome shotgun (WGS) entry which is preliminary data.</text>
</comment>
<dbReference type="GO" id="GO:0020037">
    <property type="term" value="F:heme binding"/>
    <property type="evidence" value="ECO:0007669"/>
    <property type="project" value="InterPro"/>
</dbReference>
<dbReference type="InterPro" id="IPR034804">
    <property type="entry name" value="SQR/QFR_C/D"/>
</dbReference>
<comment type="subunit">
    <text evidence="5">Part of an enzyme complex containing four subunits: a flavoprotein, an iron-sulfur protein, plus two membrane-anchoring proteins, SdhC and SdhD.</text>
</comment>
<evidence type="ECO:0000256" key="3">
    <source>
        <dbReference type="ARBA" id="ARBA00004141"/>
    </source>
</evidence>
<dbReference type="InterPro" id="IPR000701">
    <property type="entry name" value="SuccDH_FuR_B_TM-su"/>
</dbReference>
<dbReference type="GO" id="GO:0046872">
    <property type="term" value="F:metal ion binding"/>
    <property type="evidence" value="ECO:0007669"/>
    <property type="project" value="UniProtKB-KW"/>
</dbReference>
<dbReference type="EMBL" id="JACHEJ010000004">
    <property type="protein sequence ID" value="MBB6180123.1"/>
    <property type="molecule type" value="Genomic_DNA"/>
</dbReference>
<reference evidence="17 18" key="1">
    <citation type="submission" date="2020-08" db="EMBL/GenBank/DDBJ databases">
        <title>Genomic Encyclopedia of Type Strains, Phase IV (KMG-IV): sequencing the most valuable type-strain genomes for metagenomic binning, comparative biology and taxonomic classification.</title>
        <authorList>
            <person name="Goeker M."/>
        </authorList>
    </citation>
    <scope>NUCLEOTIDE SEQUENCE [LARGE SCALE GENOMIC DNA]</scope>
    <source>
        <strain evidence="17 18">DSM 102134</strain>
    </source>
</reference>
<protein>
    <recommendedName>
        <fullName evidence="6">Succinate dehydrogenase hydrophobic membrane anchor subunit</fullName>
    </recommendedName>
</protein>
<dbReference type="SUPFAM" id="SSF81343">
    <property type="entry name" value="Fumarate reductase respiratory complex transmembrane subunits"/>
    <property type="match status" value="1"/>
</dbReference>
<evidence type="ECO:0000256" key="10">
    <source>
        <dbReference type="ARBA" id="ARBA00022692"/>
    </source>
</evidence>
<evidence type="ECO:0000256" key="13">
    <source>
        <dbReference type="ARBA" id="ARBA00022989"/>
    </source>
</evidence>
<evidence type="ECO:0000256" key="11">
    <source>
        <dbReference type="ARBA" id="ARBA00022723"/>
    </source>
</evidence>
<dbReference type="CDD" id="cd03495">
    <property type="entry name" value="SQR_TypeC_SdhD_like"/>
    <property type="match status" value="1"/>
</dbReference>
<gene>
    <name evidence="17" type="ORF">HNQ75_002098</name>
</gene>
<keyword evidence="8" id="KW-0816">Tricarboxylic acid cycle</keyword>
<proteinExistence type="predicted"/>
<evidence type="ECO:0000256" key="6">
    <source>
        <dbReference type="ARBA" id="ARBA00019425"/>
    </source>
</evidence>
<keyword evidence="11" id="KW-0479">Metal-binding</keyword>
<dbReference type="InterPro" id="IPR014312">
    <property type="entry name" value="Succ_DH_anchor"/>
</dbReference>
<evidence type="ECO:0000313" key="18">
    <source>
        <dbReference type="Proteomes" id="UP000535501"/>
    </source>
</evidence>
<feature type="transmembrane region" description="Helical" evidence="16">
    <location>
        <begin position="98"/>
        <end position="124"/>
    </location>
</feature>
<evidence type="ECO:0000256" key="14">
    <source>
        <dbReference type="ARBA" id="ARBA00023004"/>
    </source>
</evidence>
<evidence type="ECO:0000313" key="17">
    <source>
        <dbReference type="EMBL" id="MBB6180123.1"/>
    </source>
</evidence>
<evidence type="ECO:0000256" key="5">
    <source>
        <dbReference type="ARBA" id="ARBA00011558"/>
    </source>
</evidence>
<evidence type="ECO:0000256" key="15">
    <source>
        <dbReference type="ARBA" id="ARBA00023136"/>
    </source>
</evidence>
<dbReference type="NCBIfam" id="TIGR02968">
    <property type="entry name" value="succ_dehyd_anc"/>
    <property type="match status" value="1"/>
</dbReference>
<keyword evidence="15 16" id="KW-0472">Membrane</keyword>
<comment type="pathway">
    <text evidence="4">Carbohydrate metabolism; tricarboxylic acid cycle.</text>
</comment>
<evidence type="ECO:0000256" key="1">
    <source>
        <dbReference type="ARBA" id="ARBA00001971"/>
    </source>
</evidence>
<comment type="function">
    <text evidence="2">Membrane-anchoring subunit of succinate dehydrogenase (SDH).</text>
</comment>
<accession>A0A7X0DCP1</accession>
<evidence type="ECO:0000256" key="8">
    <source>
        <dbReference type="ARBA" id="ARBA00022532"/>
    </source>
</evidence>
<dbReference type="Pfam" id="PF01127">
    <property type="entry name" value="Sdh_cyt"/>
    <property type="match status" value="1"/>
</dbReference>
<name>A0A7X0DCP1_9HYPH</name>
<evidence type="ECO:0000256" key="16">
    <source>
        <dbReference type="SAM" id="Phobius"/>
    </source>
</evidence>
<evidence type="ECO:0000256" key="9">
    <source>
        <dbReference type="ARBA" id="ARBA00022617"/>
    </source>
</evidence>
<keyword evidence="13 16" id="KW-1133">Transmembrane helix</keyword>
<dbReference type="AlphaFoldDB" id="A0A7X0DCP1"/>
<keyword evidence="18" id="KW-1185">Reference proteome</keyword>
<keyword evidence="12" id="KW-0249">Electron transport</keyword>
<sequence length="126" mass="13632">MDMRTPLGKVRGLGSAKSGTDHFWKVRTTSVALVPLVLFYIVFLIMYVGRPYAEVVGALANPFVAAINALTVLATVIHMRLGMEEVIQDYVHNEGMKVVLLILNASFSLLIGGLCLIAVLKIAFAG</sequence>
<evidence type="ECO:0000256" key="12">
    <source>
        <dbReference type="ARBA" id="ARBA00022982"/>
    </source>
</evidence>
<dbReference type="RefSeq" id="WP_077549342.1">
    <property type="nucleotide sequence ID" value="NZ_CANLQM010000002.1"/>
</dbReference>
<organism evidence="17 18">
    <name type="scientific">Pseudorhizobium flavum</name>
    <dbReference type="NCBI Taxonomy" id="1335061"/>
    <lineage>
        <taxon>Bacteria</taxon>
        <taxon>Pseudomonadati</taxon>
        <taxon>Pseudomonadota</taxon>
        <taxon>Alphaproteobacteria</taxon>
        <taxon>Hyphomicrobiales</taxon>
        <taxon>Rhizobiaceae</taxon>
        <taxon>Rhizobium/Agrobacterium group</taxon>
        <taxon>Pseudorhizobium</taxon>
    </lineage>
</organism>
<keyword evidence="10 16" id="KW-0812">Transmembrane</keyword>
<keyword evidence="7" id="KW-0813">Transport</keyword>
<comment type="subcellular location">
    <subcellularLocation>
        <location evidence="3">Membrane</location>
        <topology evidence="3">Multi-pass membrane protein</topology>
    </subcellularLocation>
</comment>
<keyword evidence="9" id="KW-0349">Heme</keyword>
<feature type="transmembrane region" description="Helical" evidence="16">
    <location>
        <begin position="31"/>
        <end position="49"/>
    </location>
</feature>
<dbReference type="UniPathway" id="UPA00223"/>
<dbReference type="Gene3D" id="1.20.1300.10">
    <property type="entry name" value="Fumarate reductase/succinate dehydrogenase, transmembrane subunit"/>
    <property type="match status" value="1"/>
</dbReference>